<reference evidence="3 4" key="2">
    <citation type="journal article" date="2014" name="Genome Announc.">
        <title>Complete Genome Sequence of Methanoregula formicica SMSPT, a Mesophilic Hydrogenotrophic Methanogen Isolated from a Methanogenic Upflow Anaerobic Sludge Blanket Reactor.</title>
        <authorList>
            <person name="Yamamoto K."/>
            <person name="Tamaki H."/>
            <person name="Cadillo-Quiroz H."/>
            <person name="Imachi H."/>
            <person name="Kyrpides N."/>
            <person name="Woyke T."/>
            <person name="Goodwin L."/>
            <person name="Zinder S.H."/>
            <person name="Kamagata Y."/>
            <person name="Liu W.T."/>
        </authorList>
    </citation>
    <scope>NUCLEOTIDE SEQUENCE [LARGE SCALE GENOMIC DNA]</scope>
    <source>
        <strain evidence="4">DSM 22288 / NBRC 105244 / SMSP</strain>
    </source>
</reference>
<name>L0HDS5_METFS</name>
<proteinExistence type="inferred from homology"/>
<dbReference type="KEGG" id="mfo:Metfor_0890"/>
<evidence type="ECO:0000259" key="2">
    <source>
        <dbReference type="Pfam" id="PF02514"/>
    </source>
</evidence>
<dbReference type="PANTHER" id="PTHR44119">
    <property type="entry name" value="MAGNESIUM-CHELATASE SUBUNIT CHLH, CHLOROPLASTIC"/>
    <property type="match status" value="1"/>
</dbReference>
<evidence type="ECO:0000313" key="3">
    <source>
        <dbReference type="EMBL" id="AGB01946.1"/>
    </source>
</evidence>
<dbReference type="FunCoup" id="L0HDS5">
    <property type="interactions" value="111"/>
</dbReference>
<dbReference type="GO" id="GO:0016851">
    <property type="term" value="F:magnesium chelatase activity"/>
    <property type="evidence" value="ECO:0007669"/>
    <property type="project" value="InterPro"/>
</dbReference>
<dbReference type="GO" id="GO:0015995">
    <property type="term" value="P:chlorophyll biosynthetic process"/>
    <property type="evidence" value="ECO:0007669"/>
    <property type="project" value="InterPro"/>
</dbReference>
<protein>
    <submittedName>
        <fullName evidence="3">Magnesium chelatase, H subunit</fullName>
    </submittedName>
</protein>
<keyword evidence="4" id="KW-1185">Reference proteome</keyword>
<dbReference type="InterPro" id="IPR011771">
    <property type="entry name" value="BchH"/>
</dbReference>
<comment type="similarity">
    <text evidence="1">Belongs to the Mg-chelatase subunit H family.</text>
</comment>
<evidence type="ECO:0000313" key="4">
    <source>
        <dbReference type="Proteomes" id="UP000010824"/>
    </source>
</evidence>
<dbReference type="OrthoDB" id="192131at2157"/>
<gene>
    <name evidence="3" type="ordered locus">Metfor_0890</name>
</gene>
<dbReference type="PANTHER" id="PTHR44119:SF7">
    <property type="entry name" value="MAGNESIUM CHELATASE SUBUNIT"/>
    <property type="match status" value="1"/>
</dbReference>
<dbReference type="STRING" id="593750.Metfor_0890"/>
<dbReference type="CDD" id="cd10150">
    <property type="entry name" value="CobN_like"/>
    <property type="match status" value="1"/>
</dbReference>
<evidence type="ECO:0000256" key="1">
    <source>
        <dbReference type="ARBA" id="ARBA00010851"/>
    </source>
</evidence>
<dbReference type="InterPro" id="IPR003672">
    <property type="entry name" value="CobN/Mg_chltase"/>
</dbReference>
<dbReference type="GeneID" id="14310203"/>
<dbReference type="Pfam" id="PF02514">
    <property type="entry name" value="CobN-Mg_chel"/>
    <property type="match status" value="1"/>
</dbReference>
<dbReference type="EMBL" id="CP003167">
    <property type="protein sequence ID" value="AGB01946.1"/>
    <property type="molecule type" value="Genomic_DNA"/>
</dbReference>
<dbReference type="InParanoid" id="L0HDS5"/>
<reference evidence="4" key="1">
    <citation type="submission" date="2011-12" db="EMBL/GenBank/DDBJ databases">
        <title>Complete sequence of Methanoregula formicicum SMSP.</title>
        <authorList>
            <person name="Lucas S."/>
            <person name="Han J."/>
            <person name="Lapidus A."/>
            <person name="Cheng J.-F."/>
            <person name="Goodwin L."/>
            <person name="Pitluck S."/>
            <person name="Peters L."/>
            <person name="Ovchinnikova G."/>
            <person name="Teshima H."/>
            <person name="Detter J.C."/>
            <person name="Han C."/>
            <person name="Tapia R."/>
            <person name="Land M."/>
            <person name="Hauser L."/>
            <person name="Kyrpides N."/>
            <person name="Ivanova N."/>
            <person name="Pagani I."/>
            <person name="Imachi H."/>
            <person name="Tamaki H."/>
            <person name="Sekiguchi Y."/>
            <person name="Kamagata Y."/>
            <person name="Cadillo-Quiroz H."/>
            <person name="Zinder S."/>
            <person name="Liu W.-T."/>
            <person name="Woyke T."/>
        </authorList>
    </citation>
    <scope>NUCLEOTIDE SEQUENCE [LARGE SCALE GENOMIC DNA]</scope>
    <source>
        <strain evidence="4">DSM 22288 / NBRC 105244 / SMSP</strain>
    </source>
</reference>
<dbReference type="Proteomes" id="UP000010824">
    <property type="component" value="Chromosome"/>
</dbReference>
<dbReference type="eggNOG" id="arCOG03022">
    <property type="taxonomic scope" value="Archaea"/>
</dbReference>
<organism evidence="3 4">
    <name type="scientific">Methanoregula formicica (strain DSM 22288 / NBRC 105244 / SMSP)</name>
    <dbReference type="NCBI Taxonomy" id="593750"/>
    <lineage>
        <taxon>Archaea</taxon>
        <taxon>Methanobacteriati</taxon>
        <taxon>Methanobacteriota</taxon>
        <taxon>Stenosarchaea group</taxon>
        <taxon>Methanomicrobia</taxon>
        <taxon>Methanomicrobiales</taxon>
        <taxon>Methanoregulaceae</taxon>
        <taxon>Methanoregula</taxon>
    </lineage>
</organism>
<dbReference type="RefSeq" id="WP_015284910.1">
    <property type="nucleotide sequence ID" value="NC_019943.1"/>
</dbReference>
<accession>L0HDS5</accession>
<dbReference type="NCBIfam" id="TIGR02025">
    <property type="entry name" value="BchH"/>
    <property type="match status" value="1"/>
</dbReference>
<dbReference type="AlphaFoldDB" id="L0HDS5"/>
<sequence length="1269" mass="141912">MKVTSIMMGAYGPTLKRVAEKEGIDLSFFSSTVLGQSQEKLDNALEEMKKSDIILIHHSSELVWDQIDKELKSIGQKVPVVSIGDPSYWALSTVKPEIVSGCQIYFTYGGDDNLKNLLNYLGKELLNADVPVDPPAKLPWDGIYHPDAEKIFSNTEDYLKWYEPKKRDAPWVSVIFLRFWWIAGNLAIEDALIRQLESEGMNVIPMFTYWARDEGVGARGIAEDINHYLMKNGVSRVDAIIKLVPYLLGATKTGEFESTTAIISGIDLLKTLNIPIFQPVVSGYLTVEQWKESKGLTHDTGHAVAMPEFDGVIEPIYIGSSGSISDGNNTKEFVADRIRKVSLRVRKWIALAKKPVHERKVAFILNNSPCGNSDANIGGGAHFDSLESVARILQSMKAAGYNVSAPESGKELIQTIIDKRAKSEFRWTTIEDIVSHGGALMQMEMSTYLPYFRSLPPAVQQKMTETWNEPPGLGMVYDNKILIVGVSYGNATVHVQPKRGCYGARCDGEVCKILHDPDCPPTHQYLATYYWIEHIQKADIVIHVGTHGTLEFLPGKGLGLSEECYPDIAAGTVPYIYIYNSDNPPEGTIAKRRAYAVLCDHMQTVMTQGGLYEGLEELDNLLSQYETAKIDPARAHALQHLIIDAVTAINLDKDMHLTHDLPLSEVVSRAHEALSKIRNTQIQSGMHIFGELPIGDKRLDFINSIIRFDTGDPSARRTIAEVMGFDLTELLTNQNKYSDEHQASYGALLERLESTSKKFIDSALSDTPASSQEIFGRPISPAQAKALDQIRARILDINKRVDESREIESLLNGLAGGYLSAGPSGQISRGHEEVLPTGRNFYSLDPYKVPTKPAWRVGKRLAESILAKYEKEEGKLPENIGFYWMCTDVMSSDGEMYAQLMALLGVEPVWQSNGQVRAFSIIPLEKLGRPRIDVTIRSSGILRDNFSNCYELLDEAIQAVAALDEPTEQNFVRKHALEKMQEKEGTSWRDATLRIFSSPPGTYSSGVNLAVLASAWKTEADLADIFVVWNGYAYGKDIQGTAAHEHLASSLSTVAVTFNSVISDEYDLLGCCCYFGTQGGMTAAARHYSGKDVKPYYGDTREPENVEVRDLSDEIRRVVRTKLLNPKWIEGMKEHGYKGAADIMRRITHVYGWEASTQEVDDWIFDDIANTFVNDDEMREFFEENNPYALEEIARRLLEAEQRGLWDADEQTLQDLRNNYLEIESWMEDQVTEGDHQGGNVDIFTHEDVGSWGESMRDVLAKVKANRPH</sequence>
<feature type="domain" description="CobN/magnesium chelatase" evidence="2">
    <location>
        <begin position="105"/>
        <end position="1213"/>
    </location>
</feature>
<dbReference type="NCBIfam" id="NF004646">
    <property type="entry name" value="PRK05989.2-4"/>
    <property type="match status" value="1"/>
</dbReference>
<dbReference type="HOGENOM" id="CLU_002017_1_0_2"/>